<dbReference type="Proteomes" id="UP000887159">
    <property type="component" value="Unassembled WGS sequence"/>
</dbReference>
<reference evidence="1" key="1">
    <citation type="submission" date="2020-08" db="EMBL/GenBank/DDBJ databases">
        <title>Multicomponent nature underlies the extraordinary mechanical properties of spider dragline silk.</title>
        <authorList>
            <person name="Kono N."/>
            <person name="Nakamura H."/>
            <person name="Mori M."/>
            <person name="Yoshida Y."/>
            <person name="Ohtoshi R."/>
            <person name="Malay A.D."/>
            <person name="Moran D.A.P."/>
            <person name="Tomita M."/>
            <person name="Numata K."/>
            <person name="Arakawa K."/>
        </authorList>
    </citation>
    <scope>NUCLEOTIDE SEQUENCE</scope>
</reference>
<name>A0A8X6SIP2_TRICX</name>
<evidence type="ECO:0000313" key="2">
    <source>
        <dbReference type="Proteomes" id="UP000887159"/>
    </source>
</evidence>
<comment type="caution">
    <text evidence="1">The sequence shown here is derived from an EMBL/GenBank/DDBJ whole genome shotgun (WGS) entry which is preliminary data.</text>
</comment>
<evidence type="ECO:0000313" key="1">
    <source>
        <dbReference type="EMBL" id="GFY07668.1"/>
    </source>
</evidence>
<dbReference type="AlphaFoldDB" id="A0A8X6SIP2"/>
<dbReference type="EMBL" id="BMAU01021276">
    <property type="protein sequence ID" value="GFY07668.1"/>
    <property type="molecule type" value="Genomic_DNA"/>
</dbReference>
<sequence>MDLVRMILSKGVQAAPAAFYPLSRNAMFMVLEAWHVVNGQTLNAGILIESRLMESQKLLGNQHSTIPRVFQEYIIQVIFSRLGQRIDRLRLLYDLDQRRLR</sequence>
<proteinExistence type="predicted"/>
<protein>
    <submittedName>
        <fullName evidence="1">Uncharacterized protein</fullName>
    </submittedName>
</protein>
<keyword evidence="2" id="KW-1185">Reference proteome</keyword>
<accession>A0A8X6SIP2</accession>
<organism evidence="1 2">
    <name type="scientific">Trichonephila clavipes</name>
    <name type="common">Golden silk orbweaver</name>
    <name type="synonym">Nephila clavipes</name>
    <dbReference type="NCBI Taxonomy" id="2585209"/>
    <lineage>
        <taxon>Eukaryota</taxon>
        <taxon>Metazoa</taxon>
        <taxon>Ecdysozoa</taxon>
        <taxon>Arthropoda</taxon>
        <taxon>Chelicerata</taxon>
        <taxon>Arachnida</taxon>
        <taxon>Araneae</taxon>
        <taxon>Araneomorphae</taxon>
        <taxon>Entelegynae</taxon>
        <taxon>Araneoidea</taxon>
        <taxon>Nephilidae</taxon>
        <taxon>Trichonephila</taxon>
    </lineage>
</organism>
<gene>
    <name evidence="1" type="ORF">TNCV_4095381</name>
</gene>